<dbReference type="EMBL" id="KZ508249">
    <property type="protein sequence ID" value="PKU35452.1"/>
    <property type="molecule type" value="Genomic_DNA"/>
</dbReference>
<dbReference type="AlphaFoldDB" id="A0A2I0TNT8"/>
<evidence type="ECO:0000313" key="2">
    <source>
        <dbReference type="Proteomes" id="UP000233556"/>
    </source>
</evidence>
<dbReference type="Proteomes" id="UP000233556">
    <property type="component" value="Unassembled WGS sequence"/>
</dbReference>
<gene>
    <name evidence="1" type="ORF">llap_14244</name>
</gene>
<accession>A0A2I0TNT8</accession>
<protein>
    <submittedName>
        <fullName evidence="1">Uncharacterized protein</fullName>
    </submittedName>
</protein>
<reference evidence="2" key="1">
    <citation type="submission" date="2017-11" db="EMBL/GenBank/DDBJ databases">
        <authorList>
            <person name="Lima N.C."/>
            <person name="Parody-Merino A.M."/>
            <person name="Battley P.F."/>
            <person name="Fidler A.E."/>
            <person name="Prosdocimi F."/>
        </authorList>
    </citation>
    <scope>NUCLEOTIDE SEQUENCE [LARGE SCALE GENOMIC DNA]</scope>
</reference>
<reference evidence="2" key="2">
    <citation type="submission" date="2017-12" db="EMBL/GenBank/DDBJ databases">
        <title>Genome sequence of the Bar-tailed Godwit (Limosa lapponica baueri).</title>
        <authorList>
            <person name="Lima N.C.B."/>
            <person name="Parody-Merino A.M."/>
            <person name="Battley P.F."/>
            <person name="Fidler A.E."/>
            <person name="Prosdocimi F."/>
        </authorList>
    </citation>
    <scope>NUCLEOTIDE SEQUENCE [LARGE SCALE GENOMIC DNA]</scope>
</reference>
<name>A0A2I0TNT8_LIMLA</name>
<organism evidence="1 2">
    <name type="scientific">Limosa lapponica baueri</name>
    <dbReference type="NCBI Taxonomy" id="1758121"/>
    <lineage>
        <taxon>Eukaryota</taxon>
        <taxon>Metazoa</taxon>
        <taxon>Chordata</taxon>
        <taxon>Craniata</taxon>
        <taxon>Vertebrata</taxon>
        <taxon>Euteleostomi</taxon>
        <taxon>Archelosauria</taxon>
        <taxon>Archosauria</taxon>
        <taxon>Dinosauria</taxon>
        <taxon>Saurischia</taxon>
        <taxon>Theropoda</taxon>
        <taxon>Coelurosauria</taxon>
        <taxon>Aves</taxon>
        <taxon>Neognathae</taxon>
        <taxon>Neoaves</taxon>
        <taxon>Charadriiformes</taxon>
        <taxon>Scolopacidae</taxon>
        <taxon>Limosa</taxon>
    </lineage>
</organism>
<keyword evidence="2" id="KW-1185">Reference proteome</keyword>
<sequence>MIAVMFRDKKAQRKNQNGPRVTQLVRHVSRTTELGVCIKLAKGALDPTVYVIDEDIKQFWSQYGPLRDTTHYQSPSGY</sequence>
<evidence type="ECO:0000313" key="1">
    <source>
        <dbReference type="EMBL" id="PKU35452.1"/>
    </source>
</evidence>
<proteinExistence type="predicted"/>